<organism evidence="4 5">
    <name type="scientific">Frankia umida</name>
    <dbReference type="NCBI Taxonomy" id="573489"/>
    <lineage>
        <taxon>Bacteria</taxon>
        <taxon>Bacillati</taxon>
        <taxon>Actinomycetota</taxon>
        <taxon>Actinomycetes</taxon>
        <taxon>Frankiales</taxon>
        <taxon>Frankiaceae</taxon>
        <taxon>Frankia</taxon>
    </lineage>
</organism>
<dbReference type="PROSITE" id="PS50977">
    <property type="entry name" value="HTH_TETR_2"/>
    <property type="match status" value="1"/>
</dbReference>
<dbReference type="SUPFAM" id="SSF46689">
    <property type="entry name" value="Homeodomain-like"/>
    <property type="match status" value="1"/>
</dbReference>
<keyword evidence="5" id="KW-1185">Reference proteome</keyword>
<sequence length="186" mass="20147">MSTQRSRREAVLDAAIEVLGSGGSRALTHRAVDRRAGVAEGTTSNYFRTRQALVAGVLARIARRESAPSTSPAAVPTDAEQLVAVIAERLRFLLGPGRTLTLARHALFLEAALDPRLRPDLLAESAPWWELGETFLRGLGVPDPRTRSRLLFAYLDGLLADQLARPSADFDPAVAVRTVMRGLLTP</sequence>
<evidence type="ECO:0000313" key="4">
    <source>
        <dbReference type="EMBL" id="MCK9875448.1"/>
    </source>
</evidence>
<protein>
    <submittedName>
        <fullName evidence="4">TetR family transcriptional regulator</fullName>
    </submittedName>
</protein>
<evidence type="ECO:0000313" key="5">
    <source>
        <dbReference type="Proteomes" id="UP001201873"/>
    </source>
</evidence>
<dbReference type="Proteomes" id="UP001201873">
    <property type="component" value="Unassembled WGS sequence"/>
</dbReference>
<dbReference type="InterPro" id="IPR009057">
    <property type="entry name" value="Homeodomain-like_sf"/>
</dbReference>
<name>A0ABT0JWS2_9ACTN</name>
<gene>
    <name evidence="4" type="ORF">MXD59_06590</name>
</gene>
<dbReference type="RefSeq" id="WP_248823900.1">
    <property type="nucleotide sequence ID" value="NZ_JALKFT010000005.1"/>
</dbReference>
<dbReference type="Pfam" id="PF17940">
    <property type="entry name" value="TetR_C_31"/>
    <property type="match status" value="1"/>
</dbReference>
<reference evidence="4 5" key="1">
    <citation type="submission" date="2022-04" db="EMBL/GenBank/DDBJ databases">
        <title>Genome diversity in the genus Frankia.</title>
        <authorList>
            <person name="Carlos-Shanley C."/>
            <person name="Hahn D."/>
        </authorList>
    </citation>
    <scope>NUCLEOTIDE SEQUENCE [LARGE SCALE GENOMIC DNA]</scope>
    <source>
        <strain evidence="4 5">Ag45/Mut15</strain>
    </source>
</reference>
<feature type="DNA-binding region" description="H-T-H motif" evidence="2">
    <location>
        <begin position="28"/>
        <end position="47"/>
    </location>
</feature>
<dbReference type="EMBL" id="JALKFT010000005">
    <property type="protein sequence ID" value="MCK9875448.1"/>
    <property type="molecule type" value="Genomic_DNA"/>
</dbReference>
<evidence type="ECO:0000259" key="3">
    <source>
        <dbReference type="PROSITE" id="PS50977"/>
    </source>
</evidence>
<comment type="caution">
    <text evidence="4">The sequence shown here is derived from an EMBL/GenBank/DDBJ whole genome shotgun (WGS) entry which is preliminary data.</text>
</comment>
<feature type="domain" description="HTH tetR-type" evidence="3">
    <location>
        <begin position="5"/>
        <end position="65"/>
    </location>
</feature>
<proteinExistence type="predicted"/>
<dbReference type="InterPro" id="IPR001647">
    <property type="entry name" value="HTH_TetR"/>
</dbReference>
<dbReference type="InterPro" id="IPR041583">
    <property type="entry name" value="TetR_C_31"/>
</dbReference>
<evidence type="ECO:0000256" key="2">
    <source>
        <dbReference type="PROSITE-ProRule" id="PRU00335"/>
    </source>
</evidence>
<dbReference type="Pfam" id="PF00440">
    <property type="entry name" value="TetR_N"/>
    <property type="match status" value="1"/>
</dbReference>
<keyword evidence="1 2" id="KW-0238">DNA-binding</keyword>
<accession>A0ABT0JWS2</accession>
<evidence type="ECO:0000256" key="1">
    <source>
        <dbReference type="ARBA" id="ARBA00023125"/>
    </source>
</evidence>
<dbReference type="Gene3D" id="1.10.357.10">
    <property type="entry name" value="Tetracycline Repressor, domain 2"/>
    <property type="match status" value="1"/>
</dbReference>